<keyword evidence="5 9" id="KW-0067">ATP-binding</keyword>
<dbReference type="InterPro" id="IPR046884">
    <property type="entry name" value="MnmA-like_central"/>
</dbReference>
<feature type="active site" description="Cysteine persulfide intermediate" evidence="9">
    <location>
        <position position="198"/>
    </location>
</feature>
<dbReference type="InterPro" id="IPR023382">
    <property type="entry name" value="MnmA-like_central_sf"/>
</dbReference>
<accession>A0A842HFA5</accession>
<dbReference type="InterPro" id="IPR046885">
    <property type="entry name" value="MnmA-like_C"/>
</dbReference>
<dbReference type="Gene3D" id="2.40.30.10">
    <property type="entry name" value="Translation factors"/>
    <property type="match status" value="1"/>
</dbReference>
<dbReference type="GO" id="GO:0005524">
    <property type="term" value="F:ATP binding"/>
    <property type="evidence" value="ECO:0007669"/>
    <property type="project" value="UniProtKB-KW"/>
</dbReference>
<dbReference type="CDD" id="cd01998">
    <property type="entry name" value="MnmA_TRMU-like"/>
    <property type="match status" value="1"/>
</dbReference>
<feature type="site" description="Interaction with tRNA" evidence="9">
    <location>
        <position position="342"/>
    </location>
</feature>
<dbReference type="AlphaFoldDB" id="A0A842HFA5"/>
<keyword evidence="6 9" id="KW-0694">RNA-binding</keyword>
<feature type="binding site" evidence="9">
    <location>
        <position position="125"/>
    </location>
    <ligand>
        <name>ATP</name>
        <dbReference type="ChEBI" id="CHEBI:30616"/>
    </ligand>
</feature>
<evidence type="ECO:0000256" key="8">
    <source>
        <dbReference type="ARBA" id="ARBA00051542"/>
    </source>
</evidence>
<keyword evidence="1 9" id="KW-0820">tRNA-binding</keyword>
<dbReference type="EMBL" id="JACHVB010000020">
    <property type="protein sequence ID" value="MBC2594204.1"/>
    <property type="molecule type" value="Genomic_DNA"/>
</dbReference>
<comment type="function">
    <text evidence="9">Catalyzes the 2-thiolation of uridine at the wobble position (U34) of tRNA, leading to the formation of s(2)U34.</text>
</comment>
<dbReference type="HAMAP" id="MF_00144">
    <property type="entry name" value="tRNA_thiouridyl_MnmA"/>
    <property type="match status" value="1"/>
</dbReference>
<keyword evidence="4 9" id="KW-0547">Nucleotide-binding</keyword>
<gene>
    <name evidence="9 12" type="primary">mnmA</name>
    <name evidence="12" type="ORF">H5P28_08005</name>
</gene>
<name>A0A842HFA5_9BACT</name>
<feature type="region of interest" description="Interaction with tRNA" evidence="9">
    <location>
        <begin position="309"/>
        <end position="310"/>
    </location>
</feature>
<feature type="domain" description="tRNA-specific 2-thiouridylase MnmA-like central" evidence="11">
    <location>
        <begin position="207"/>
        <end position="272"/>
    </location>
</feature>
<dbReference type="PANTHER" id="PTHR11933:SF5">
    <property type="entry name" value="MITOCHONDRIAL TRNA-SPECIFIC 2-THIOURIDYLASE 1"/>
    <property type="match status" value="1"/>
</dbReference>
<feature type="binding site" evidence="9">
    <location>
        <position position="33"/>
    </location>
    <ligand>
        <name>ATP</name>
        <dbReference type="ChEBI" id="CHEBI:30616"/>
    </ligand>
</feature>
<feature type="site" description="Interaction with tRNA" evidence="9">
    <location>
        <position position="126"/>
    </location>
</feature>
<dbReference type="FunFam" id="2.30.30.280:FF:000001">
    <property type="entry name" value="tRNA-specific 2-thiouridylase MnmA"/>
    <property type="match status" value="1"/>
</dbReference>
<feature type="region of interest" description="Interaction with tRNA" evidence="9">
    <location>
        <begin position="148"/>
        <end position="150"/>
    </location>
</feature>
<dbReference type="Gene3D" id="3.40.50.620">
    <property type="entry name" value="HUPs"/>
    <property type="match status" value="1"/>
</dbReference>
<feature type="domain" description="tRNA-specific 2-thiouridylase MnmA-like C-terminal" evidence="10">
    <location>
        <begin position="285"/>
        <end position="356"/>
    </location>
</feature>
<dbReference type="GO" id="GO:0002143">
    <property type="term" value="P:tRNA wobble position uridine thiolation"/>
    <property type="evidence" value="ECO:0007669"/>
    <property type="project" value="TreeGrafter"/>
</dbReference>
<dbReference type="RefSeq" id="WP_185675186.1">
    <property type="nucleotide sequence ID" value="NZ_JACHVB010000020.1"/>
</dbReference>
<evidence type="ECO:0000313" key="12">
    <source>
        <dbReference type="EMBL" id="MBC2594204.1"/>
    </source>
</evidence>
<feature type="region of interest" description="Interaction with target base in tRNA" evidence="9">
    <location>
        <begin position="96"/>
        <end position="98"/>
    </location>
</feature>
<sequence length="359" mass="40147">MAKILVALSGGVDSAVAALLLKQQGHDVSAAYMRTWMNEEGSAILADCPWEEDIRQAKAVAAHLDIPFEVINLIEDYRQHVVDYLIRGYRSGVTPNPDMMCNREMKFGVFARYAREHGFESVATGHYCRLREAPDGTRQILRGLDRNKDQSYFLALVRQEQLKMARFPIGELAKPRVRELAREHNLPNAARKDSQGICFLGKVDINAFLGAYIQDRPGQIVRAIDGTVLGEHAGLHHFTLGQRKGLGIPSNTDFKNYVVVGKDFEKNRLLVAFDEPDAPGLYATDFTLRELSWTGHPVSAAGQIDIMPRYRDPLMRADFEPLPDGTAHIRFHERQRALAPGQIAALYDDEALLGGGFYA</sequence>
<evidence type="ECO:0000256" key="4">
    <source>
        <dbReference type="ARBA" id="ARBA00022741"/>
    </source>
</evidence>
<dbReference type="NCBIfam" id="NF001138">
    <property type="entry name" value="PRK00143.1"/>
    <property type="match status" value="1"/>
</dbReference>
<dbReference type="SUPFAM" id="SSF52402">
    <property type="entry name" value="Adenine nucleotide alpha hydrolases-like"/>
    <property type="match status" value="1"/>
</dbReference>
<dbReference type="EC" id="2.8.1.13" evidence="9"/>
<feature type="binding site" evidence="9">
    <location>
        <begin position="7"/>
        <end position="14"/>
    </location>
    <ligand>
        <name>ATP</name>
        <dbReference type="ChEBI" id="CHEBI:30616"/>
    </ligand>
</feature>
<dbReference type="Gene3D" id="2.30.30.280">
    <property type="entry name" value="Adenine nucleotide alpha hydrolases-like domains"/>
    <property type="match status" value="1"/>
</dbReference>
<comment type="subcellular location">
    <subcellularLocation>
        <location evidence="9">Cytoplasm</location>
    </subcellularLocation>
</comment>
<keyword evidence="2 9" id="KW-0808">Transferase</keyword>
<keyword evidence="13" id="KW-1185">Reference proteome</keyword>
<keyword evidence="9" id="KW-0963">Cytoplasm</keyword>
<comment type="similarity">
    <text evidence="9">Belongs to the MnmA/TRMU family.</text>
</comment>
<dbReference type="InterPro" id="IPR004506">
    <property type="entry name" value="MnmA-like"/>
</dbReference>
<evidence type="ECO:0000256" key="6">
    <source>
        <dbReference type="ARBA" id="ARBA00022884"/>
    </source>
</evidence>
<dbReference type="GO" id="GO:0103016">
    <property type="term" value="F:tRNA-uridine 2-sulfurtransferase activity"/>
    <property type="evidence" value="ECO:0007669"/>
    <property type="project" value="UniProtKB-EC"/>
</dbReference>
<evidence type="ECO:0000256" key="3">
    <source>
        <dbReference type="ARBA" id="ARBA00022694"/>
    </source>
</evidence>
<dbReference type="PANTHER" id="PTHR11933">
    <property type="entry name" value="TRNA 5-METHYLAMINOMETHYL-2-THIOURIDYLATE -METHYLTRANSFERASE"/>
    <property type="match status" value="1"/>
</dbReference>
<dbReference type="GO" id="GO:0005737">
    <property type="term" value="C:cytoplasm"/>
    <property type="evidence" value="ECO:0007669"/>
    <property type="project" value="UniProtKB-SubCell"/>
</dbReference>
<evidence type="ECO:0000256" key="2">
    <source>
        <dbReference type="ARBA" id="ARBA00022679"/>
    </source>
</evidence>
<dbReference type="FunFam" id="3.40.50.620:FF:000115">
    <property type="entry name" value="tRNA-specific 2-thiouridylase MnmA"/>
    <property type="match status" value="1"/>
</dbReference>
<dbReference type="Pfam" id="PF20258">
    <property type="entry name" value="tRNA_Me_trans_C"/>
    <property type="match status" value="1"/>
</dbReference>
<comment type="catalytic activity">
    <reaction evidence="8 9">
        <text>S-sulfanyl-L-cysteinyl-[protein] + uridine(34) in tRNA + AH2 + ATP = 2-thiouridine(34) in tRNA + L-cysteinyl-[protein] + A + AMP + diphosphate + H(+)</text>
        <dbReference type="Rhea" id="RHEA:47032"/>
        <dbReference type="Rhea" id="RHEA-COMP:10131"/>
        <dbReference type="Rhea" id="RHEA-COMP:11726"/>
        <dbReference type="Rhea" id="RHEA-COMP:11727"/>
        <dbReference type="Rhea" id="RHEA-COMP:11728"/>
        <dbReference type="ChEBI" id="CHEBI:13193"/>
        <dbReference type="ChEBI" id="CHEBI:15378"/>
        <dbReference type="ChEBI" id="CHEBI:17499"/>
        <dbReference type="ChEBI" id="CHEBI:29950"/>
        <dbReference type="ChEBI" id="CHEBI:30616"/>
        <dbReference type="ChEBI" id="CHEBI:33019"/>
        <dbReference type="ChEBI" id="CHEBI:61963"/>
        <dbReference type="ChEBI" id="CHEBI:65315"/>
        <dbReference type="ChEBI" id="CHEBI:87170"/>
        <dbReference type="ChEBI" id="CHEBI:456215"/>
        <dbReference type="EC" id="2.8.1.13"/>
    </reaction>
</comment>
<feature type="disulfide bond" description="Alternate" evidence="9">
    <location>
        <begin position="101"/>
        <end position="198"/>
    </location>
</feature>
<dbReference type="Pfam" id="PF20259">
    <property type="entry name" value="tRNA_Me_trans_M"/>
    <property type="match status" value="1"/>
</dbReference>
<keyword evidence="3 9" id="KW-0819">tRNA processing</keyword>
<dbReference type="NCBIfam" id="TIGR00420">
    <property type="entry name" value="trmU"/>
    <property type="match status" value="1"/>
</dbReference>
<reference evidence="12 13" key="1">
    <citation type="submission" date="2020-07" db="EMBL/GenBank/DDBJ databases">
        <authorList>
            <person name="Feng X."/>
        </authorList>
    </citation>
    <scope>NUCLEOTIDE SEQUENCE [LARGE SCALE GENOMIC DNA]</scope>
    <source>
        <strain evidence="12 13">JCM31066</strain>
    </source>
</reference>
<keyword evidence="7 9" id="KW-1015">Disulfide bond</keyword>
<feature type="active site" description="Nucleophile" evidence="9">
    <location>
        <position position="101"/>
    </location>
</feature>
<evidence type="ECO:0000256" key="9">
    <source>
        <dbReference type="HAMAP-Rule" id="MF_00144"/>
    </source>
</evidence>
<dbReference type="Proteomes" id="UP000546464">
    <property type="component" value="Unassembled WGS sequence"/>
</dbReference>
<evidence type="ECO:0000256" key="1">
    <source>
        <dbReference type="ARBA" id="ARBA00022555"/>
    </source>
</evidence>
<protein>
    <recommendedName>
        <fullName evidence="9">tRNA-specific 2-thiouridylase MnmA</fullName>
        <ecNumber evidence="9">2.8.1.13</ecNumber>
    </recommendedName>
</protein>
<dbReference type="InterPro" id="IPR014729">
    <property type="entry name" value="Rossmann-like_a/b/a_fold"/>
</dbReference>
<organism evidence="12 13">
    <name type="scientific">Ruficoccus amylovorans</name>
    <dbReference type="NCBI Taxonomy" id="1804625"/>
    <lineage>
        <taxon>Bacteria</taxon>
        <taxon>Pseudomonadati</taxon>
        <taxon>Verrucomicrobiota</taxon>
        <taxon>Opitutia</taxon>
        <taxon>Puniceicoccales</taxon>
        <taxon>Cerasicoccaceae</taxon>
        <taxon>Ruficoccus</taxon>
    </lineage>
</organism>
<evidence type="ECO:0000313" key="13">
    <source>
        <dbReference type="Proteomes" id="UP000546464"/>
    </source>
</evidence>
<evidence type="ECO:0000256" key="5">
    <source>
        <dbReference type="ARBA" id="ARBA00022840"/>
    </source>
</evidence>
<dbReference type="GO" id="GO:0000049">
    <property type="term" value="F:tRNA binding"/>
    <property type="evidence" value="ECO:0007669"/>
    <property type="project" value="UniProtKB-KW"/>
</dbReference>
<evidence type="ECO:0000256" key="7">
    <source>
        <dbReference type="ARBA" id="ARBA00023157"/>
    </source>
</evidence>
<evidence type="ECO:0000259" key="11">
    <source>
        <dbReference type="Pfam" id="PF20259"/>
    </source>
</evidence>
<dbReference type="Pfam" id="PF03054">
    <property type="entry name" value="tRNA_Me_trans"/>
    <property type="match status" value="1"/>
</dbReference>
<comment type="caution">
    <text evidence="12">The sequence shown here is derived from an EMBL/GenBank/DDBJ whole genome shotgun (WGS) entry which is preliminary data.</text>
</comment>
<evidence type="ECO:0000259" key="10">
    <source>
        <dbReference type="Pfam" id="PF20258"/>
    </source>
</evidence>
<proteinExistence type="inferred from homology"/>